<dbReference type="PROSITE" id="PS51819">
    <property type="entry name" value="VOC"/>
    <property type="match status" value="1"/>
</dbReference>
<dbReference type="InterPro" id="IPR004360">
    <property type="entry name" value="Glyas_Fos-R_dOase_dom"/>
</dbReference>
<feature type="domain" description="VOC" evidence="1">
    <location>
        <begin position="18"/>
        <end position="135"/>
    </location>
</feature>
<evidence type="ECO:0000313" key="3">
    <source>
        <dbReference type="Proteomes" id="UP000001417"/>
    </source>
</evidence>
<accession>Q813V8</accession>
<evidence type="ECO:0000259" key="1">
    <source>
        <dbReference type="PROSITE" id="PS51819"/>
    </source>
</evidence>
<keyword evidence="3" id="KW-1185">Reference proteome</keyword>
<dbReference type="HOGENOM" id="CLU_165271_0_0_9"/>
<dbReference type="PATRIC" id="fig|226900.8.peg.1077"/>
<protein>
    <submittedName>
        <fullName evidence="2">Glyoxalase/Bleomycin resistance protein/Dioxygenase superfamily</fullName>
    </submittedName>
</protein>
<evidence type="ECO:0000313" key="2">
    <source>
        <dbReference type="EMBL" id="AAP08103.1"/>
    </source>
</evidence>
<sequence>MGDGSLFHKRGNRKMFKKLECVSIHTKDIEKSISFYKEMGMKQNWMIERELEEGGIWTLIGLKFPDEKSSELVISNHPDINFTEVEVLVEDVQQTYESLKDNKDVKWIREPFPTESGHVAVMEAPDENVFVLVGK</sequence>
<dbReference type="AlphaFoldDB" id="Q813V8"/>
<reference evidence="2 3" key="1">
    <citation type="journal article" date="2003" name="Nature">
        <title>Genome sequence of Bacillus cereus and comparative analysis with Bacillus anthracis.</title>
        <authorList>
            <person name="Ivanova N."/>
            <person name="Sorokin A."/>
            <person name="Anderson I."/>
            <person name="Galleron N."/>
            <person name="Candelon B."/>
            <person name="Kapatral V."/>
            <person name="Bhattacharyya A."/>
            <person name="Reznik G."/>
            <person name="Mikhailova N."/>
            <person name="Lapidus A."/>
            <person name="Chu L."/>
            <person name="Mazur M."/>
            <person name="Goltsman E."/>
            <person name="Larsen N."/>
            <person name="D'Souza M."/>
            <person name="Walunas T."/>
            <person name="Grechkin Y."/>
            <person name="Pusch G."/>
            <person name="Haselkorn R."/>
            <person name="Fonstein M."/>
            <person name="Ehrlich S.D."/>
            <person name="Overbeek R."/>
            <person name="Kyrpides N."/>
        </authorList>
    </citation>
    <scope>NUCLEOTIDE SEQUENCE [LARGE SCALE GENOMIC DNA]</scope>
    <source>
        <strain evidence="3">ATCC 14579 / DSM 31 / CCUG 7414 / JCM 2152 / NBRC 15305 / NCIMB 9373 / NCTC 2599 / NRRL B-3711</strain>
    </source>
</reference>
<dbReference type="Proteomes" id="UP000001417">
    <property type="component" value="Chromosome"/>
</dbReference>
<name>Q813V8_BACCR</name>
<organism evidence="2 3">
    <name type="scientific">Bacillus cereus (strain ATCC 14579 / DSM 31 / CCUG 7414 / JCM 2152 / NBRC 15305 / NCIMB 9373 / NCTC 2599 / NRRL B-3711)</name>
    <dbReference type="NCBI Taxonomy" id="226900"/>
    <lineage>
        <taxon>Bacteria</taxon>
        <taxon>Bacillati</taxon>
        <taxon>Bacillota</taxon>
        <taxon>Bacilli</taxon>
        <taxon>Bacillales</taxon>
        <taxon>Bacillaceae</taxon>
        <taxon>Bacillus</taxon>
        <taxon>Bacillus cereus group</taxon>
    </lineage>
</organism>
<dbReference type="KEGG" id="bce:BC1116"/>
<proteinExistence type="predicted"/>
<gene>
    <name evidence="2" type="ordered locus">BC_1116</name>
</gene>
<dbReference type="EMBL" id="AE016877">
    <property type="protein sequence ID" value="AAP08103.1"/>
    <property type="molecule type" value="Genomic_DNA"/>
</dbReference>
<dbReference type="Gene3D" id="3.10.180.10">
    <property type="entry name" value="2,3-Dihydroxybiphenyl 1,2-Dioxygenase, domain 1"/>
    <property type="match status" value="1"/>
</dbReference>
<dbReference type="SUPFAM" id="SSF54593">
    <property type="entry name" value="Glyoxalase/Bleomycin resistance protein/Dihydroxybiphenyl dioxygenase"/>
    <property type="match status" value="1"/>
</dbReference>
<dbReference type="InterPro" id="IPR037523">
    <property type="entry name" value="VOC_core"/>
</dbReference>
<dbReference type="Pfam" id="PF00903">
    <property type="entry name" value="Glyoxalase"/>
    <property type="match status" value="1"/>
</dbReference>
<dbReference type="InterPro" id="IPR029068">
    <property type="entry name" value="Glyas_Bleomycin-R_OHBP_Dase"/>
</dbReference>